<dbReference type="AlphaFoldDB" id="A0A9D4EKN9"/>
<dbReference type="EMBL" id="JAIWYP010000008">
    <property type="protein sequence ID" value="KAH3780251.1"/>
    <property type="molecule type" value="Genomic_DNA"/>
</dbReference>
<evidence type="ECO:0000313" key="7">
    <source>
        <dbReference type="EMBL" id="KAH3780251.1"/>
    </source>
</evidence>
<dbReference type="SUPFAM" id="SSF47459">
    <property type="entry name" value="HLH, helix-loop-helix DNA-binding domain"/>
    <property type="match status" value="1"/>
</dbReference>
<feature type="domain" description="BHLH" evidence="5">
    <location>
        <begin position="15"/>
        <end position="71"/>
    </location>
</feature>
<dbReference type="Proteomes" id="UP000828390">
    <property type="component" value="Unassembled WGS sequence"/>
</dbReference>
<evidence type="ECO:0000259" key="6">
    <source>
        <dbReference type="PROSITE" id="PS51054"/>
    </source>
</evidence>
<keyword evidence="8" id="KW-1185">Reference proteome</keyword>
<keyword evidence="4" id="KW-0539">Nucleus</keyword>
<dbReference type="GO" id="GO:0005634">
    <property type="term" value="C:nucleus"/>
    <property type="evidence" value="ECO:0007669"/>
    <property type="project" value="UniProtKB-SubCell"/>
</dbReference>
<reference evidence="7" key="1">
    <citation type="journal article" date="2019" name="bioRxiv">
        <title>The Genome of the Zebra Mussel, Dreissena polymorpha: A Resource for Invasive Species Research.</title>
        <authorList>
            <person name="McCartney M.A."/>
            <person name="Auch B."/>
            <person name="Kono T."/>
            <person name="Mallez S."/>
            <person name="Zhang Y."/>
            <person name="Obille A."/>
            <person name="Becker A."/>
            <person name="Abrahante J.E."/>
            <person name="Garbe J."/>
            <person name="Badalamenti J.P."/>
            <person name="Herman A."/>
            <person name="Mangelson H."/>
            <person name="Liachko I."/>
            <person name="Sullivan S."/>
            <person name="Sone E.D."/>
            <person name="Koren S."/>
            <person name="Silverstein K.A.T."/>
            <person name="Beckman K.B."/>
            <person name="Gohl D.M."/>
        </authorList>
    </citation>
    <scope>NUCLEOTIDE SEQUENCE</scope>
    <source>
        <strain evidence="7">Duluth1</strain>
        <tissue evidence="7">Whole animal</tissue>
    </source>
</reference>
<dbReference type="PROSITE" id="PS51054">
    <property type="entry name" value="ORANGE"/>
    <property type="match status" value="1"/>
</dbReference>
<evidence type="ECO:0000256" key="4">
    <source>
        <dbReference type="ARBA" id="ARBA00023242"/>
    </source>
</evidence>
<comment type="subcellular location">
    <subcellularLocation>
        <location evidence="1">Nucleus</location>
    </subcellularLocation>
</comment>
<comment type="caution">
    <text evidence="7">The sequence shown here is derived from an EMBL/GenBank/DDBJ whole genome shotgun (WGS) entry which is preliminary data.</text>
</comment>
<dbReference type="PROSITE" id="PS50888">
    <property type="entry name" value="BHLH"/>
    <property type="match status" value="1"/>
</dbReference>
<dbReference type="GO" id="GO:0006355">
    <property type="term" value="P:regulation of DNA-templated transcription"/>
    <property type="evidence" value="ECO:0007669"/>
    <property type="project" value="InterPro"/>
</dbReference>
<evidence type="ECO:0000256" key="2">
    <source>
        <dbReference type="ARBA" id="ARBA00023015"/>
    </source>
</evidence>
<protein>
    <submittedName>
        <fullName evidence="7">Uncharacterized protein</fullName>
    </submittedName>
</protein>
<dbReference type="SUPFAM" id="SSF158457">
    <property type="entry name" value="Orange domain-like"/>
    <property type="match status" value="1"/>
</dbReference>
<proteinExistence type="predicted"/>
<dbReference type="InterPro" id="IPR003650">
    <property type="entry name" value="Orange_dom"/>
</dbReference>
<evidence type="ECO:0000256" key="1">
    <source>
        <dbReference type="ARBA" id="ARBA00004123"/>
    </source>
</evidence>
<feature type="domain" description="Orange" evidence="6">
    <location>
        <begin position="93"/>
        <end position="126"/>
    </location>
</feature>
<dbReference type="Gene3D" id="6.10.250.980">
    <property type="match status" value="1"/>
</dbReference>
<evidence type="ECO:0000313" key="8">
    <source>
        <dbReference type="Proteomes" id="UP000828390"/>
    </source>
</evidence>
<dbReference type="GO" id="GO:0046983">
    <property type="term" value="F:protein dimerization activity"/>
    <property type="evidence" value="ECO:0007669"/>
    <property type="project" value="InterPro"/>
</dbReference>
<keyword evidence="3" id="KW-0804">Transcription</keyword>
<dbReference type="GO" id="GO:0003677">
    <property type="term" value="F:DNA binding"/>
    <property type="evidence" value="ECO:0007669"/>
    <property type="project" value="InterPro"/>
</dbReference>
<organism evidence="7 8">
    <name type="scientific">Dreissena polymorpha</name>
    <name type="common">Zebra mussel</name>
    <name type="synonym">Mytilus polymorpha</name>
    <dbReference type="NCBI Taxonomy" id="45954"/>
    <lineage>
        <taxon>Eukaryota</taxon>
        <taxon>Metazoa</taxon>
        <taxon>Spiralia</taxon>
        <taxon>Lophotrochozoa</taxon>
        <taxon>Mollusca</taxon>
        <taxon>Bivalvia</taxon>
        <taxon>Autobranchia</taxon>
        <taxon>Heteroconchia</taxon>
        <taxon>Euheterodonta</taxon>
        <taxon>Imparidentia</taxon>
        <taxon>Neoheterodontei</taxon>
        <taxon>Myida</taxon>
        <taxon>Dreissenoidea</taxon>
        <taxon>Dreissenidae</taxon>
        <taxon>Dreissena</taxon>
    </lineage>
</organism>
<keyword evidence="2" id="KW-0805">Transcription regulation</keyword>
<dbReference type="InterPro" id="IPR050370">
    <property type="entry name" value="HES_HEY"/>
</dbReference>
<dbReference type="InterPro" id="IPR011598">
    <property type="entry name" value="bHLH_dom"/>
</dbReference>
<dbReference type="Pfam" id="PF00010">
    <property type="entry name" value="HLH"/>
    <property type="match status" value="1"/>
</dbReference>
<dbReference type="SMART" id="SM00353">
    <property type="entry name" value="HLH"/>
    <property type="match status" value="1"/>
</dbReference>
<dbReference type="Gene3D" id="4.10.280.10">
    <property type="entry name" value="Helix-loop-helix DNA-binding domain"/>
    <property type="match status" value="1"/>
</dbReference>
<name>A0A9D4EKN9_DREPO</name>
<evidence type="ECO:0000259" key="5">
    <source>
        <dbReference type="PROSITE" id="PS50888"/>
    </source>
</evidence>
<dbReference type="OrthoDB" id="6085656at2759"/>
<sequence>MVGQASMSEADSTYLRKIRKPLVEKRRRDRMNVSIDRLRALLATACPNDSSISRVDKAEVLDQAVRYLTCLQQRPSRHTTSGGVMPGAQTEAYKAGFRECTRETIRYLDAMGTYERNSIKQLGHHLLQVCDAKTGSAVFQPSRSRFPSPLPLHTSSTPLSTRDSLLRLPDIAFHHSDSYSPDMRASMMLPRTPQWNLVGRYSDSPPLFGSVSPTSSVGSFCDVSSSTSANAMSEDSLDLSLKSSHESSTGSAGCDVSLDVIIKEEQPWRPW</sequence>
<evidence type="ECO:0000256" key="3">
    <source>
        <dbReference type="ARBA" id="ARBA00023163"/>
    </source>
</evidence>
<gene>
    <name evidence="7" type="ORF">DPMN_158061</name>
</gene>
<dbReference type="PANTHER" id="PTHR10985">
    <property type="entry name" value="BASIC HELIX-LOOP-HELIX TRANSCRIPTION FACTOR, HES-RELATED"/>
    <property type="match status" value="1"/>
</dbReference>
<accession>A0A9D4EKN9</accession>
<dbReference type="InterPro" id="IPR036638">
    <property type="entry name" value="HLH_DNA-bd_sf"/>
</dbReference>
<reference evidence="7" key="2">
    <citation type="submission" date="2020-11" db="EMBL/GenBank/DDBJ databases">
        <authorList>
            <person name="McCartney M.A."/>
            <person name="Auch B."/>
            <person name="Kono T."/>
            <person name="Mallez S."/>
            <person name="Becker A."/>
            <person name="Gohl D.M."/>
            <person name="Silverstein K.A.T."/>
            <person name="Koren S."/>
            <person name="Bechman K.B."/>
            <person name="Herman A."/>
            <person name="Abrahante J.E."/>
            <person name="Garbe J."/>
        </authorList>
    </citation>
    <scope>NUCLEOTIDE SEQUENCE</scope>
    <source>
        <strain evidence="7">Duluth1</strain>
        <tissue evidence="7">Whole animal</tissue>
    </source>
</reference>